<comment type="caution">
    <text evidence="1">The sequence shown here is derived from an EMBL/GenBank/DDBJ whole genome shotgun (WGS) entry which is preliminary data.</text>
</comment>
<protein>
    <submittedName>
        <fullName evidence="1">Uncharacterized protein</fullName>
    </submittedName>
</protein>
<dbReference type="EMBL" id="CM047749">
    <property type="protein sequence ID" value="KAJ0010183.1"/>
    <property type="molecule type" value="Genomic_DNA"/>
</dbReference>
<evidence type="ECO:0000313" key="2">
    <source>
        <dbReference type="Proteomes" id="UP001163603"/>
    </source>
</evidence>
<organism evidence="1 2">
    <name type="scientific">Pistacia integerrima</name>
    <dbReference type="NCBI Taxonomy" id="434235"/>
    <lineage>
        <taxon>Eukaryota</taxon>
        <taxon>Viridiplantae</taxon>
        <taxon>Streptophyta</taxon>
        <taxon>Embryophyta</taxon>
        <taxon>Tracheophyta</taxon>
        <taxon>Spermatophyta</taxon>
        <taxon>Magnoliopsida</taxon>
        <taxon>eudicotyledons</taxon>
        <taxon>Gunneridae</taxon>
        <taxon>Pentapetalae</taxon>
        <taxon>rosids</taxon>
        <taxon>malvids</taxon>
        <taxon>Sapindales</taxon>
        <taxon>Anacardiaceae</taxon>
        <taxon>Pistacia</taxon>
    </lineage>
</organism>
<keyword evidence="2" id="KW-1185">Reference proteome</keyword>
<dbReference type="Proteomes" id="UP001163603">
    <property type="component" value="Chromosome 14"/>
</dbReference>
<proteinExistence type="predicted"/>
<name>A0ACC0X5V1_9ROSI</name>
<gene>
    <name evidence="1" type="ORF">Pint_32950</name>
</gene>
<reference evidence="2" key="1">
    <citation type="journal article" date="2023" name="G3 (Bethesda)">
        <title>Genome assembly and association tests identify interacting loci associated with vigor, precocity, and sex in interspecific pistachio rootstocks.</title>
        <authorList>
            <person name="Palmer W."/>
            <person name="Jacygrad E."/>
            <person name="Sagayaradj S."/>
            <person name="Cavanaugh K."/>
            <person name="Han R."/>
            <person name="Bertier L."/>
            <person name="Beede B."/>
            <person name="Kafkas S."/>
            <person name="Golino D."/>
            <person name="Preece J."/>
            <person name="Michelmore R."/>
        </authorList>
    </citation>
    <scope>NUCLEOTIDE SEQUENCE [LARGE SCALE GENOMIC DNA]</scope>
</reference>
<accession>A0ACC0X5V1</accession>
<sequence length="66" mass="7930">MKRILVDIKQDQQHPTEIYCDNKATISMTKNPFFHRRTEHNELCHHFIRDVVIEGEIVMKYCPTTE</sequence>
<evidence type="ECO:0000313" key="1">
    <source>
        <dbReference type="EMBL" id="KAJ0010183.1"/>
    </source>
</evidence>